<dbReference type="Proteomes" id="UP001555826">
    <property type="component" value="Unassembled WGS sequence"/>
</dbReference>
<evidence type="ECO:0000313" key="1">
    <source>
        <dbReference type="EMBL" id="MEW9263342.1"/>
    </source>
</evidence>
<comment type="caution">
    <text evidence="1">The sequence shown here is derived from an EMBL/GenBank/DDBJ whole genome shotgun (WGS) entry which is preliminary data.</text>
</comment>
<keyword evidence="2" id="KW-1185">Reference proteome</keyword>
<proteinExistence type="predicted"/>
<accession>A0ABV3P1B8</accession>
<organism evidence="1 2">
    <name type="scientific">Kineococcus endophyticus</name>
    <dbReference type="NCBI Taxonomy" id="1181883"/>
    <lineage>
        <taxon>Bacteria</taxon>
        <taxon>Bacillati</taxon>
        <taxon>Actinomycetota</taxon>
        <taxon>Actinomycetes</taxon>
        <taxon>Kineosporiales</taxon>
        <taxon>Kineosporiaceae</taxon>
        <taxon>Kineococcus</taxon>
    </lineage>
</organism>
<name>A0ABV3P1B8_9ACTN</name>
<sequence>MPLGLTPTREVLAAVSNIFVVAVRVDGDHLRRRIYLSLSAAQRAAERAEARGKTADIILCKVTPVVTR</sequence>
<dbReference type="EMBL" id="JBFNQN010000001">
    <property type="protein sequence ID" value="MEW9263342.1"/>
    <property type="molecule type" value="Genomic_DNA"/>
</dbReference>
<reference evidence="1 2" key="1">
    <citation type="submission" date="2024-07" db="EMBL/GenBank/DDBJ databases">
        <authorList>
            <person name="Thanompreechachai J."/>
            <person name="Duangmal K."/>
        </authorList>
    </citation>
    <scope>NUCLEOTIDE SEQUENCE [LARGE SCALE GENOMIC DNA]</scope>
    <source>
        <strain evidence="1 2">KCTC 19886</strain>
    </source>
</reference>
<protein>
    <submittedName>
        <fullName evidence="1">Uncharacterized protein</fullName>
    </submittedName>
</protein>
<gene>
    <name evidence="1" type="ORF">AB1207_01150</name>
</gene>
<dbReference type="RefSeq" id="WP_367635932.1">
    <property type="nucleotide sequence ID" value="NZ_JBFNQN010000001.1"/>
</dbReference>
<evidence type="ECO:0000313" key="2">
    <source>
        <dbReference type="Proteomes" id="UP001555826"/>
    </source>
</evidence>